<keyword evidence="4" id="KW-1185">Reference proteome</keyword>
<dbReference type="PANTHER" id="PTHR34215:SF1">
    <property type="entry name" value="YLXR DOMAIN-CONTAINING PROTEIN"/>
    <property type="match status" value="1"/>
</dbReference>
<dbReference type="Proteomes" id="UP000636505">
    <property type="component" value="Unassembled WGS sequence"/>
</dbReference>
<proteinExistence type="predicted"/>
<accession>A0A8J7DDI5</accession>
<feature type="compositionally biased region" description="Low complexity" evidence="1">
    <location>
        <begin position="86"/>
        <end position="107"/>
    </location>
</feature>
<evidence type="ECO:0000313" key="3">
    <source>
        <dbReference type="EMBL" id="MBE9078818.1"/>
    </source>
</evidence>
<sequence length="107" mass="11969">MKPNYRRCMSCRRIDHRQNFWRIVRVHPSRQVQLDQGMGRSAYLCPRADCLTAAKRKNRLARVLKAQVPETLYQTLEQRLEQSEEASAGATSGSANGVSAGAAAPQP</sequence>
<dbReference type="PANTHER" id="PTHR34215">
    <property type="entry name" value="BLL0784 PROTEIN"/>
    <property type="match status" value="1"/>
</dbReference>
<evidence type="ECO:0000259" key="2">
    <source>
        <dbReference type="Pfam" id="PF04296"/>
    </source>
</evidence>
<protein>
    <submittedName>
        <fullName evidence="3">YlxR family protein</fullName>
    </submittedName>
</protein>
<dbReference type="InterPro" id="IPR037465">
    <property type="entry name" value="YlxR"/>
</dbReference>
<dbReference type="EMBL" id="JADEXG010000041">
    <property type="protein sequence ID" value="MBE9078818.1"/>
    <property type="molecule type" value="Genomic_DNA"/>
</dbReference>
<dbReference type="Gene3D" id="3.30.1230.10">
    <property type="entry name" value="YlxR-like"/>
    <property type="match status" value="1"/>
</dbReference>
<evidence type="ECO:0000256" key="1">
    <source>
        <dbReference type="SAM" id="MobiDB-lite"/>
    </source>
</evidence>
<dbReference type="RefSeq" id="WP_193909120.1">
    <property type="nucleotide sequence ID" value="NZ_JADEXG010000041.1"/>
</dbReference>
<feature type="region of interest" description="Disordered" evidence="1">
    <location>
        <begin position="78"/>
        <end position="107"/>
    </location>
</feature>
<dbReference type="InterPro" id="IPR007393">
    <property type="entry name" value="YlxR_dom"/>
</dbReference>
<gene>
    <name evidence="3" type="ORF">IQ241_16205</name>
</gene>
<name>A0A8J7DDI5_9CYAN</name>
<comment type="caution">
    <text evidence="3">The sequence shown here is derived from an EMBL/GenBank/DDBJ whole genome shotgun (WGS) entry which is preliminary data.</text>
</comment>
<dbReference type="InterPro" id="IPR035931">
    <property type="entry name" value="YlxR-like_sf"/>
</dbReference>
<dbReference type="Pfam" id="PF04296">
    <property type="entry name" value="YlxR"/>
    <property type="match status" value="1"/>
</dbReference>
<reference evidence="3" key="1">
    <citation type="submission" date="2020-10" db="EMBL/GenBank/DDBJ databases">
        <authorList>
            <person name="Castelo-Branco R."/>
            <person name="Eusebio N."/>
            <person name="Adriana R."/>
            <person name="Vieira A."/>
            <person name="Brugerolle De Fraissinette N."/>
            <person name="Rezende De Castro R."/>
            <person name="Schneider M.P."/>
            <person name="Vasconcelos V."/>
            <person name="Leao P.N."/>
        </authorList>
    </citation>
    <scope>NUCLEOTIDE SEQUENCE</scope>
    <source>
        <strain evidence="3">LEGE 07310</strain>
    </source>
</reference>
<organism evidence="3 4">
    <name type="scientific">Vasconcelosia minhoensis LEGE 07310</name>
    <dbReference type="NCBI Taxonomy" id="915328"/>
    <lineage>
        <taxon>Bacteria</taxon>
        <taxon>Bacillati</taxon>
        <taxon>Cyanobacteriota</taxon>
        <taxon>Cyanophyceae</taxon>
        <taxon>Nodosilineales</taxon>
        <taxon>Cymatolegaceae</taxon>
        <taxon>Vasconcelosia</taxon>
        <taxon>Vasconcelosia minhoensis</taxon>
    </lineage>
</organism>
<feature type="domain" description="YlxR" evidence="2">
    <location>
        <begin position="6"/>
        <end position="78"/>
    </location>
</feature>
<dbReference type="AlphaFoldDB" id="A0A8J7DDI5"/>
<dbReference type="SUPFAM" id="SSF64376">
    <property type="entry name" value="YlxR-like"/>
    <property type="match status" value="1"/>
</dbReference>
<evidence type="ECO:0000313" key="4">
    <source>
        <dbReference type="Proteomes" id="UP000636505"/>
    </source>
</evidence>